<feature type="domain" description="AB hydrolase-1" evidence="2">
    <location>
        <begin position="32"/>
        <end position="283"/>
    </location>
</feature>
<accession>M2RBC9</accession>
<protein>
    <recommendedName>
        <fullName evidence="2">AB hydrolase-1 domain-containing protein</fullName>
    </recommendedName>
</protein>
<dbReference type="OrthoDB" id="408373at2759"/>
<dbReference type="HOGENOM" id="CLU_020336_18_1_1"/>
<proteinExistence type="predicted"/>
<dbReference type="InterPro" id="IPR029058">
    <property type="entry name" value="AB_hydrolase_fold"/>
</dbReference>
<dbReference type="Gene3D" id="3.40.50.1820">
    <property type="entry name" value="alpha/beta hydrolase"/>
    <property type="match status" value="1"/>
</dbReference>
<evidence type="ECO:0000256" key="1">
    <source>
        <dbReference type="ARBA" id="ARBA00022801"/>
    </source>
</evidence>
<gene>
    <name evidence="3" type="ORF">CERSUDRAFT_124390</name>
</gene>
<dbReference type="SUPFAM" id="SSF53474">
    <property type="entry name" value="alpha/beta-Hydrolases"/>
    <property type="match status" value="1"/>
</dbReference>
<keyword evidence="1" id="KW-0378">Hydrolase</keyword>
<dbReference type="Proteomes" id="UP000016930">
    <property type="component" value="Unassembled WGS sequence"/>
</dbReference>
<dbReference type="InterPro" id="IPR050266">
    <property type="entry name" value="AB_hydrolase_sf"/>
</dbReference>
<dbReference type="EMBL" id="KB445799">
    <property type="protein sequence ID" value="EMD35722.1"/>
    <property type="molecule type" value="Genomic_DNA"/>
</dbReference>
<dbReference type="PANTHER" id="PTHR43798">
    <property type="entry name" value="MONOACYLGLYCEROL LIPASE"/>
    <property type="match status" value="1"/>
</dbReference>
<dbReference type="GO" id="GO:0016020">
    <property type="term" value="C:membrane"/>
    <property type="evidence" value="ECO:0007669"/>
    <property type="project" value="TreeGrafter"/>
</dbReference>
<name>M2RBC9_CERS8</name>
<evidence type="ECO:0000313" key="3">
    <source>
        <dbReference type="EMBL" id="EMD35722.1"/>
    </source>
</evidence>
<dbReference type="STRING" id="914234.M2RBC9"/>
<dbReference type="GO" id="GO:0016787">
    <property type="term" value="F:hydrolase activity"/>
    <property type="evidence" value="ECO:0007669"/>
    <property type="project" value="UniProtKB-KW"/>
</dbReference>
<evidence type="ECO:0000259" key="2">
    <source>
        <dbReference type="Pfam" id="PF12697"/>
    </source>
</evidence>
<dbReference type="Pfam" id="PF12697">
    <property type="entry name" value="Abhydrolase_6"/>
    <property type="match status" value="1"/>
</dbReference>
<dbReference type="AlphaFoldDB" id="M2RBC9"/>
<dbReference type="InterPro" id="IPR000073">
    <property type="entry name" value="AB_hydrolase_1"/>
</dbReference>
<keyword evidence="4" id="KW-1185">Reference proteome</keyword>
<organism evidence="3 4">
    <name type="scientific">Ceriporiopsis subvermispora (strain B)</name>
    <name type="common">White-rot fungus</name>
    <name type="synonym">Gelatoporia subvermispora</name>
    <dbReference type="NCBI Taxonomy" id="914234"/>
    <lineage>
        <taxon>Eukaryota</taxon>
        <taxon>Fungi</taxon>
        <taxon>Dikarya</taxon>
        <taxon>Basidiomycota</taxon>
        <taxon>Agaricomycotina</taxon>
        <taxon>Agaricomycetes</taxon>
        <taxon>Polyporales</taxon>
        <taxon>Gelatoporiaceae</taxon>
        <taxon>Gelatoporia</taxon>
    </lineage>
</organism>
<dbReference type="PANTHER" id="PTHR43798:SF31">
    <property type="entry name" value="AB HYDROLASE SUPERFAMILY PROTEIN YCLE"/>
    <property type="match status" value="1"/>
</dbReference>
<evidence type="ECO:0000313" key="4">
    <source>
        <dbReference type="Proteomes" id="UP000016930"/>
    </source>
</evidence>
<reference evidence="3 4" key="1">
    <citation type="journal article" date="2012" name="Proc. Natl. Acad. Sci. U.S.A.">
        <title>Comparative genomics of Ceriporiopsis subvermispora and Phanerochaete chrysosporium provide insight into selective ligninolysis.</title>
        <authorList>
            <person name="Fernandez-Fueyo E."/>
            <person name="Ruiz-Duenas F.J."/>
            <person name="Ferreira P."/>
            <person name="Floudas D."/>
            <person name="Hibbett D.S."/>
            <person name="Canessa P."/>
            <person name="Larrondo L.F."/>
            <person name="James T.Y."/>
            <person name="Seelenfreund D."/>
            <person name="Lobos S."/>
            <person name="Polanco R."/>
            <person name="Tello M."/>
            <person name="Honda Y."/>
            <person name="Watanabe T."/>
            <person name="Watanabe T."/>
            <person name="Ryu J.S."/>
            <person name="Kubicek C.P."/>
            <person name="Schmoll M."/>
            <person name="Gaskell J."/>
            <person name="Hammel K.E."/>
            <person name="St John F.J."/>
            <person name="Vanden Wymelenberg A."/>
            <person name="Sabat G."/>
            <person name="Splinter BonDurant S."/>
            <person name="Syed K."/>
            <person name="Yadav J.S."/>
            <person name="Doddapaneni H."/>
            <person name="Subramanian V."/>
            <person name="Lavin J.L."/>
            <person name="Oguiza J.A."/>
            <person name="Perez G."/>
            <person name="Pisabarro A.G."/>
            <person name="Ramirez L."/>
            <person name="Santoyo F."/>
            <person name="Master E."/>
            <person name="Coutinho P.M."/>
            <person name="Henrissat B."/>
            <person name="Lombard V."/>
            <person name="Magnuson J.K."/>
            <person name="Kuees U."/>
            <person name="Hori C."/>
            <person name="Igarashi K."/>
            <person name="Samejima M."/>
            <person name="Held B.W."/>
            <person name="Barry K.W."/>
            <person name="LaButti K.M."/>
            <person name="Lapidus A."/>
            <person name="Lindquist E.A."/>
            <person name="Lucas S.M."/>
            <person name="Riley R."/>
            <person name="Salamov A.A."/>
            <person name="Hoffmeister D."/>
            <person name="Schwenk D."/>
            <person name="Hadar Y."/>
            <person name="Yarden O."/>
            <person name="de Vries R.P."/>
            <person name="Wiebenga A."/>
            <person name="Stenlid J."/>
            <person name="Eastwood D."/>
            <person name="Grigoriev I.V."/>
            <person name="Berka R.M."/>
            <person name="Blanchette R.A."/>
            <person name="Kersten P."/>
            <person name="Martinez A.T."/>
            <person name="Vicuna R."/>
            <person name="Cullen D."/>
        </authorList>
    </citation>
    <scope>NUCLEOTIDE SEQUENCE [LARGE SCALE GENOMIC DNA]</scope>
    <source>
        <strain evidence="3 4">B</strain>
    </source>
</reference>
<sequence>MAVLSVTSKVLKSSDGTEIYADAVGNPSNPSIVLIHGFSLSSSVFDNVFADPKFSEKHYLVRYDTRGHGRSGKPEKEEEWQSQRLAEDFDAVVAGFNLKTPFVGAWSLGCTNLSDILSFHPPSYISGVIVITGFPYTASVPHIATPFALGVIPPFTSTGDTPLFQSTALAFVRGLTAPSFALPHATYRALLGDVMLQPRMCCARLLGRPQDPKGFFEAGKAGLPMLIVDGPEDVIVYGGRMVDAVNSRDHLDGYEGWENLEVVKIAGAGHMPFVEKPDEFREAILGFVTKVLLQKV</sequence>